<accession>A0ABQ8GXK1</accession>
<feature type="compositionally biased region" description="Basic residues" evidence="1">
    <location>
        <begin position="1"/>
        <end position="11"/>
    </location>
</feature>
<dbReference type="InterPro" id="IPR036875">
    <property type="entry name" value="Znf_CCHC_sf"/>
</dbReference>
<organism evidence="2 3">
    <name type="scientific">Xanthoceras sorbifolium</name>
    <dbReference type="NCBI Taxonomy" id="99658"/>
    <lineage>
        <taxon>Eukaryota</taxon>
        <taxon>Viridiplantae</taxon>
        <taxon>Streptophyta</taxon>
        <taxon>Embryophyta</taxon>
        <taxon>Tracheophyta</taxon>
        <taxon>Spermatophyta</taxon>
        <taxon>Magnoliopsida</taxon>
        <taxon>eudicotyledons</taxon>
        <taxon>Gunneridae</taxon>
        <taxon>Pentapetalae</taxon>
        <taxon>rosids</taxon>
        <taxon>malvids</taxon>
        <taxon>Sapindales</taxon>
        <taxon>Sapindaceae</taxon>
        <taxon>Xanthoceroideae</taxon>
        <taxon>Xanthoceras</taxon>
    </lineage>
</organism>
<feature type="compositionally biased region" description="Polar residues" evidence="1">
    <location>
        <begin position="80"/>
        <end position="94"/>
    </location>
</feature>
<name>A0ABQ8GXK1_9ROSI</name>
<reference evidence="2 3" key="1">
    <citation type="submission" date="2021-02" db="EMBL/GenBank/DDBJ databases">
        <title>Plant Genome Project.</title>
        <authorList>
            <person name="Zhang R.-G."/>
        </authorList>
    </citation>
    <scope>NUCLEOTIDE SEQUENCE [LARGE SCALE GENOMIC DNA]</scope>
    <source>
        <tissue evidence="2">Leaves</tissue>
    </source>
</reference>
<comment type="caution">
    <text evidence="2">The sequence shown here is derived from an EMBL/GenBank/DDBJ whole genome shotgun (WGS) entry which is preliminary data.</text>
</comment>
<keyword evidence="3" id="KW-1185">Reference proteome</keyword>
<feature type="region of interest" description="Disordered" evidence="1">
    <location>
        <begin position="1"/>
        <end position="94"/>
    </location>
</feature>
<dbReference type="Proteomes" id="UP000827721">
    <property type="component" value="Unassembled WGS sequence"/>
</dbReference>
<proteinExistence type="predicted"/>
<dbReference type="EMBL" id="JAFEMO010000487">
    <property type="protein sequence ID" value="KAH7513587.1"/>
    <property type="molecule type" value="Genomic_DNA"/>
</dbReference>
<sequence length="94" mass="10194">MPRRLKKNRKRGKEESPKRMRSGGVRCKGCDEFGHNIRTCPRGAGSSSRRPKKEKKAATNPVGESAPTQRTVDVEAAAAPSSQPVTTSAPLYSN</sequence>
<protein>
    <recommendedName>
        <fullName evidence="4">CCHC-type domain-containing protein</fullName>
    </recommendedName>
</protein>
<evidence type="ECO:0000313" key="3">
    <source>
        <dbReference type="Proteomes" id="UP000827721"/>
    </source>
</evidence>
<evidence type="ECO:0000313" key="2">
    <source>
        <dbReference type="EMBL" id="KAH7513587.1"/>
    </source>
</evidence>
<gene>
    <name evidence="2" type="ORF">JRO89_XSUnG0175600</name>
</gene>
<evidence type="ECO:0008006" key="4">
    <source>
        <dbReference type="Google" id="ProtNLM"/>
    </source>
</evidence>
<dbReference type="SUPFAM" id="SSF57756">
    <property type="entry name" value="Retrovirus zinc finger-like domains"/>
    <property type="match status" value="1"/>
</dbReference>
<evidence type="ECO:0000256" key="1">
    <source>
        <dbReference type="SAM" id="MobiDB-lite"/>
    </source>
</evidence>